<dbReference type="PANTHER" id="PTHR45772">
    <property type="entry name" value="CONSERVED COMPONENT OF ABC TRANSPORTER FOR NATURAL AMINO ACIDS-RELATED"/>
    <property type="match status" value="1"/>
</dbReference>
<dbReference type="InterPro" id="IPR003593">
    <property type="entry name" value="AAA+_ATPase"/>
</dbReference>
<organism evidence="11 12">
    <name type="scientific">Gordonia jinghuaiqii</name>
    <dbReference type="NCBI Taxonomy" id="2758710"/>
    <lineage>
        <taxon>Bacteria</taxon>
        <taxon>Bacillati</taxon>
        <taxon>Actinomycetota</taxon>
        <taxon>Actinomycetes</taxon>
        <taxon>Mycobacteriales</taxon>
        <taxon>Gordoniaceae</taxon>
        <taxon>Gordonia</taxon>
    </lineage>
</organism>
<dbReference type="SMART" id="SM00382">
    <property type="entry name" value="AAA"/>
    <property type="match status" value="1"/>
</dbReference>
<dbReference type="InterPro" id="IPR051120">
    <property type="entry name" value="ABC_AA/LPS_Transport"/>
</dbReference>
<evidence type="ECO:0000256" key="6">
    <source>
        <dbReference type="ARBA" id="ARBA00022840"/>
    </source>
</evidence>
<dbReference type="InterPro" id="IPR032823">
    <property type="entry name" value="BCA_ABC_TP_C"/>
</dbReference>
<feature type="transmembrane region" description="Helical" evidence="9">
    <location>
        <begin position="398"/>
        <end position="420"/>
    </location>
</feature>
<dbReference type="InterPro" id="IPR027417">
    <property type="entry name" value="P-loop_NTPase"/>
</dbReference>
<dbReference type="PROSITE" id="PS50893">
    <property type="entry name" value="ABC_TRANSPORTER_2"/>
    <property type="match status" value="1"/>
</dbReference>
<keyword evidence="12" id="KW-1185">Reference proteome</keyword>
<dbReference type="Gene3D" id="3.40.50.300">
    <property type="entry name" value="P-loop containing nucleotide triphosphate hydrolases"/>
    <property type="match status" value="1"/>
</dbReference>
<dbReference type="AlphaFoldDB" id="A0A7D7RBT5"/>
<evidence type="ECO:0000313" key="12">
    <source>
        <dbReference type="Proteomes" id="UP000515663"/>
    </source>
</evidence>
<feature type="transmembrane region" description="Helical" evidence="9">
    <location>
        <begin position="73"/>
        <end position="99"/>
    </location>
</feature>
<feature type="transmembrane region" description="Helical" evidence="9">
    <location>
        <begin position="532"/>
        <end position="551"/>
    </location>
</feature>
<dbReference type="GO" id="GO:0005886">
    <property type="term" value="C:plasma membrane"/>
    <property type="evidence" value="ECO:0007669"/>
    <property type="project" value="UniProtKB-SubCell"/>
</dbReference>
<evidence type="ECO:0000256" key="8">
    <source>
        <dbReference type="ARBA" id="ARBA00023136"/>
    </source>
</evidence>
<keyword evidence="4 9" id="KW-0812">Transmembrane</keyword>
<keyword evidence="8 9" id="KW-0472">Membrane</keyword>
<evidence type="ECO:0000256" key="4">
    <source>
        <dbReference type="ARBA" id="ARBA00022692"/>
    </source>
</evidence>
<feature type="transmembrane region" description="Helical" evidence="9">
    <location>
        <begin position="349"/>
        <end position="367"/>
    </location>
</feature>
<keyword evidence="7 9" id="KW-1133">Transmembrane helix</keyword>
<dbReference type="GO" id="GO:0005524">
    <property type="term" value="F:ATP binding"/>
    <property type="evidence" value="ECO:0007669"/>
    <property type="project" value="UniProtKB-KW"/>
</dbReference>
<dbReference type="RefSeq" id="WP_219850623.1">
    <property type="nucleotide sequence ID" value="NZ_CP059491.1"/>
</dbReference>
<sequence>MTDHLSYLVLGLGNGAVYAAIGLALVMTFKSSGVVNFATGAVALYTAYTYVLLRDGELMVPIPGLPKTVQLGGPLGVFPAMLIALVIAALLGVLCYALIFRPMRNASVVAKAVASIGLMIVLQAVIAQRVGTEIPLVEPIFPMKTIPIGGSVAPTDRLWLAGCVVGLAIVTTIAFRYTRFGVATEAAAESEKGAYLTGLSPDKIAFSNWALSSVLAGLGGILIAPLVALNPVAYTMFIVPALAATLVGNFSSIWLTVTAGIAIGAMQSEATNLQNTFDFLPKTGLSEAIPLLLILGFLVVKGRPLPDRGAVVRQALGRAPRPEHILLPALVSIVVAVIALMVTTGSYRAAVITSIIFAVVALSQVVVTGYAGQVSLAQLTLAGVGAYALSVLNTHLGIPFPFAPLIAAVFATVLGVVVGLPALRVRGLPLTVVTLALAVFLEAFWFRNPSLNGGMAGAPIDTPRIFGIDLGIGAGEGYPRLAFGILSLLVLVVVGLGVVWLRRSTLGTDMLAVRANERSAAATGINVSRTKLAAFGIGAFIAGLGGSLLGYQQTLATAESFTVFLGISLFAVMYIAGITSITGGILAGIMAPGGLLYIVLDRTADIGEYYTLISGILLIVSVMVNPDGIASRLPHVPWPALPSMHRRPAGEVAPVAAPATAGAPAPAIDRTSPVLAVDRVGVRYGAVVAAEDVSFEVFAGEIVGLIGPNGAGKTTVIDALTGFAPSTGTVRLDGCEISALRPHVRSRRGLGRSFQDVELYDDLSVIENVTVGASRSRSDVPADRRVANVLEMVGLDEVADVEVATLSQGRRQLVSVARVLAASPRVALLDEPAAGLDSSESQWLGERLRMARNAGTSILMVDHDMDLVLSICDRVVVLDLGKVIAIGTPEQIRTDESVIRAYLGMPSGELDVEHEAIPELHTATEVTSTREVLS</sequence>
<dbReference type="Proteomes" id="UP000515663">
    <property type="component" value="Chromosome"/>
</dbReference>
<dbReference type="Pfam" id="PF00005">
    <property type="entry name" value="ABC_tran"/>
    <property type="match status" value="1"/>
</dbReference>
<feature type="transmembrane region" description="Helical" evidence="9">
    <location>
        <begin position="108"/>
        <end position="126"/>
    </location>
</feature>
<dbReference type="CDD" id="cd03219">
    <property type="entry name" value="ABC_Mj1267_LivG_branched"/>
    <property type="match status" value="1"/>
</dbReference>
<gene>
    <name evidence="11" type="ORF">H1R19_03980</name>
</gene>
<evidence type="ECO:0000256" key="1">
    <source>
        <dbReference type="ARBA" id="ARBA00004651"/>
    </source>
</evidence>
<feature type="transmembrane region" description="Helical" evidence="9">
    <location>
        <begin position="241"/>
        <end position="265"/>
    </location>
</feature>
<evidence type="ECO:0000259" key="10">
    <source>
        <dbReference type="PROSITE" id="PS50893"/>
    </source>
</evidence>
<feature type="transmembrane region" description="Helical" evidence="9">
    <location>
        <begin position="325"/>
        <end position="343"/>
    </location>
</feature>
<evidence type="ECO:0000313" key="11">
    <source>
        <dbReference type="EMBL" id="QMT02330.1"/>
    </source>
</evidence>
<evidence type="ECO:0000256" key="5">
    <source>
        <dbReference type="ARBA" id="ARBA00022741"/>
    </source>
</evidence>
<accession>A0A7D7RBT5</accession>
<keyword evidence="2" id="KW-0813">Transport</keyword>
<dbReference type="Pfam" id="PF12399">
    <property type="entry name" value="BCA_ABC_TP_C"/>
    <property type="match status" value="1"/>
</dbReference>
<dbReference type="InterPro" id="IPR043428">
    <property type="entry name" value="LivM-like"/>
</dbReference>
<reference evidence="12" key="1">
    <citation type="submission" date="2020-07" db="EMBL/GenBank/DDBJ databases">
        <title>novel species isolated from the respiratory tract of Marmot.</title>
        <authorList>
            <person name="Zhang G."/>
        </authorList>
    </citation>
    <scope>NUCLEOTIDE SEQUENCE [LARGE SCALE GENOMIC DNA]</scope>
    <source>
        <strain evidence="12">686</strain>
    </source>
</reference>
<keyword evidence="5" id="KW-0547">Nucleotide-binding</keyword>
<dbReference type="Pfam" id="PF02653">
    <property type="entry name" value="BPD_transp_2"/>
    <property type="match status" value="2"/>
</dbReference>
<dbReference type="PANTHER" id="PTHR45772:SF4">
    <property type="entry name" value="ABC TRANSPORTER ATP-BINDING PROTEIN"/>
    <property type="match status" value="1"/>
</dbReference>
<feature type="transmembrane region" description="Helical" evidence="9">
    <location>
        <begin position="607"/>
        <end position="624"/>
    </location>
</feature>
<feature type="transmembrane region" description="Helical" evidence="9">
    <location>
        <begin position="209"/>
        <end position="229"/>
    </location>
</feature>
<evidence type="ECO:0000256" key="9">
    <source>
        <dbReference type="SAM" id="Phobius"/>
    </source>
</evidence>
<proteinExistence type="predicted"/>
<keyword evidence="3" id="KW-1003">Cell membrane</keyword>
<keyword evidence="6 11" id="KW-0067">ATP-binding</keyword>
<evidence type="ECO:0000256" key="7">
    <source>
        <dbReference type="ARBA" id="ARBA00022989"/>
    </source>
</evidence>
<protein>
    <submittedName>
        <fullName evidence="11">ATP-binding cassette domain-containing protein</fullName>
    </submittedName>
</protein>
<comment type="subcellular location">
    <subcellularLocation>
        <location evidence="1">Cell membrane</location>
        <topology evidence="1">Multi-pass membrane protein</topology>
    </subcellularLocation>
</comment>
<feature type="transmembrane region" description="Helical" evidence="9">
    <location>
        <begin position="34"/>
        <end position="53"/>
    </location>
</feature>
<feature type="transmembrane region" description="Helical" evidence="9">
    <location>
        <begin position="571"/>
        <end position="600"/>
    </location>
</feature>
<feature type="transmembrane region" description="Helical" evidence="9">
    <location>
        <begin position="6"/>
        <end position="27"/>
    </location>
</feature>
<feature type="transmembrane region" description="Helical" evidence="9">
    <location>
        <begin position="427"/>
        <end position="446"/>
    </location>
</feature>
<evidence type="ECO:0000256" key="2">
    <source>
        <dbReference type="ARBA" id="ARBA00022448"/>
    </source>
</evidence>
<feature type="transmembrane region" description="Helical" evidence="9">
    <location>
        <begin position="481"/>
        <end position="501"/>
    </location>
</feature>
<name>A0A7D7RBT5_9ACTN</name>
<dbReference type="GO" id="GO:0015658">
    <property type="term" value="F:branched-chain amino acid transmembrane transporter activity"/>
    <property type="evidence" value="ECO:0007669"/>
    <property type="project" value="InterPro"/>
</dbReference>
<dbReference type="KEGG" id="gji:H1R19_03980"/>
<dbReference type="InterPro" id="IPR001851">
    <property type="entry name" value="ABC_transp_permease"/>
</dbReference>
<feature type="transmembrane region" description="Helical" evidence="9">
    <location>
        <begin position="285"/>
        <end position="304"/>
    </location>
</feature>
<dbReference type="SUPFAM" id="SSF52540">
    <property type="entry name" value="P-loop containing nucleoside triphosphate hydrolases"/>
    <property type="match status" value="1"/>
</dbReference>
<dbReference type="GO" id="GO:0016887">
    <property type="term" value="F:ATP hydrolysis activity"/>
    <property type="evidence" value="ECO:0007669"/>
    <property type="project" value="InterPro"/>
</dbReference>
<dbReference type="InterPro" id="IPR003439">
    <property type="entry name" value="ABC_transporter-like_ATP-bd"/>
</dbReference>
<evidence type="ECO:0000256" key="3">
    <source>
        <dbReference type="ARBA" id="ARBA00022475"/>
    </source>
</evidence>
<dbReference type="EMBL" id="CP059491">
    <property type="protein sequence ID" value="QMT02330.1"/>
    <property type="molecule type" value="Genomic_DNA"/>
</dbReference>
<dbReference type="CDD" id="cd06582">
    <property type="entry name" value="TM_PBP1_LivH_like"/>
    <property type="match status" value="1"/>
</dbReference>
<dbReference type="CDD" id="cd06581">
    <property type="entry name" value="TM_PBP1_LivM_like"/>
    <property type="match status" value="1"/>
</dbReference>
<feature type="domain" description="ABC transporter" evidence="10">
    <location>
        <begin position="675"/>
        <end position="905"/>
    </location>
</feature>